<name>A0ABM8ZQE5_9VIBR</name>
<dbReference type="InterPro" id="IPR027417">
    <property type="entry name" value="P-loop_NTPase"/>
</dbReference>
<keyword evidence="2" id="KW-1003">Cell membrane</keyword>
<dbReference type="InterPro" id="IPR003593">
    <property type="entry name" value="AAA+_ATPase"/>
</dbReference>
<dbReference type="PROSITE" id="PS00211">
    <property type="entry name" value="ABC_TRANSPORTER_1"/>
    <property type="match status" value="1"/>
</dbReference>
<dbReference type="InterPro" id="IPR050093">
    <property type="entry name" value="ABC_SmlMolc_Importer"/>
</dbReference>
<evidence type="ECO:0000256" key="2">
    <source>
        <dbReference type="ARBA" id="ARBA00022475"/>
    </source>
</evidence>
<dbReference type="RefSeq" id="WP_237464454.1">
    <property type="nucleotide sequence ID" value="NZ_CAKLDI010000001.1"/>
</dbReference>
<sequence>MSNLAQTSAQSNQLTLRQLCFDYGSVETQFSTHCEIEAGTITAILGASGAGKSTLLHLLAGFLQPKQGEMQWQGQVLNPLAVSDRPLSILFQQHNLFDHLTVAHNIGLGIRPALRFNAQEKRAIEQAAAQVGLSQQLNQLPPQLSGGQQQRVALARCLIRQKPLLLLDEPFSALDPALRQQMLALVAEKAKAKNITVLMVTHDLNDAKAIASHALFVDRGQAMCWQPMSALLARRDSAWLDYLGATPDM</sequence>
<feature type="domain" description="ABC transporter" evidence="8">
    <location>
        <begin position="14"/>
        <end position="244"/>
    </location>
</feature>
<dbReference type="InterPro" id="IPR017871">
    <property type="entry name" value="ABC_transporter-like_CS"/>
</dbReference>
<gene>
    <name evidence="9" type="primary">thiQ</name>
    <name evidence="9" type="ORF">VST7929_00356</name>
</gene>
<protein>
    <submittedName>
        <fullName evidence="9">Thiamine import ATP-binding protein ThiQ</fullName>
        <ecNumber evidence="9">3.6.3.-</ecNumber>
    </submittedName>
</protein>
<dbReference type="Pfam" id="PF00005">
    <property type="entry name" value="ABC_tran"/>
    <property type="match status" value="1"/>
</dbReference>
<evidence type="ECO:0000256" key="7">
    <source>
        <dbReference type="ARBA" id="ARBA00023136"/>
    </source>
</evidence>
<dbReference type="GO" id="GO:0016787">
    <property type="term" value="F:hydrolase activity"/>
    <property type="evidence" value="ECO:0007669"/>
    <property type="project" value="UniProtKB-KW"/>
</dbReference>
<keyword evidence="1" id="KW-0813">Transport</keyword>
<evidence type="ECO:0000256" key="4">
    <source>
        <dbReference type="ARBA" id="ARBA00022741"/>
    </source>
</evidence>
<dbReference type="InterPro" id="IPR003439">
    <property type="entry name" value="ABC_transporter-like_ATP-bd"/>
</dbReference>
<dbReference type="Gene3D" id="3.40.50.300">
    <property type="entry name" value="P-loop containing nucleotide triphosphate hydrolases"/>
    <property type="match status" value="1"/>
</dbReference>
<evidence type="ECO:0000256" key="5">
    <source>
        <dbReference type="ARBA" id="ARBA00022840"/>
    </source>
</evidence>
<evidence type="ECO:0000256" key="1">
    <source>
        <dbReference type="ARBA" id="ARBA00022448"/>
    </source>
</evidence>
<keyword evidence="6" id="KW-1278">Translocase</keyword>
<dbReference type="GO" id="GO:0005524">
    <property type="term" value="F:ATP binding"/>
    <property type="evidence" value="ECO:0007669"/>
    <property type="project" value="UniProtKB-KW"/>
</dbReference>
<accession>A0ABM8ZQE5</accession>
<keyword evidence="3" id="KW-0997">Cell inner membrane</keyword>
<dbReference type="PANTHER" id="PTHR42781:SF1">
    <property type="entry name" value="THIAMINE IMPORT ATP-BINDING PROTEIN THIQ"/>
    <property type="match status" value="1"/>
</dbReference>
<dbReference type="EC" id="3.6.3.-" evidence="9"/>
<keyword evidence="5 9" id="KW-0067">ATP-binding</keyword>
<dbReference type="SUPFAM" id="SSF52540">
    <property type="entry name" value="P-loop containing nucleoside triphosphate hydrolases"/>
    <property type="match status" value="1"/>
</dbReference>
<dbReference type="PROSITE" id="PS50893">
    <property type="entry name" value="ABC_TRANSPORTER_2"/>
    <property type="match status" value="1"/>
</dbReference>
<keyword evidence="9" id="KW-0378">Hydrolase</keyword>
<keyword evidence="7" id="KW-0472">Membrane</keyword>
<evidence type="ECO:0000256" key="6">
    <source>
        <dbReference type="ARBA" id="ARBA00022967"/>
    </source>
</evidence>
<evidence type="ECO:0000313" key="10">
    <source>
        <dbReference type="Proteomes" id="UP000838672"/>
    </source>
</evidence>
<dbReference type="SMART" id="SM00382">
    <property type="entry name" value="AAA"/>
    <property type="match status" value="1"/>
</dbReference>
<keyword evidence="10" id="KW-1185">Reference proteome</keyword>
<dbReference type="NCBIfam" id="TIGR01277">
    <property type="entry name" value="thiQ"/>
    <property type="match status" value="1"/>
</dbReference>
<keyword evidence="4" id="KW-0547">Nucleotide-binding</keyword>
<reference evidence="9" key="1">
    <citation type="submission" date="2021-11" db="EMBL/GenBank/DDBJ databases">
        <authorList>
            <person name="Rodrigo-Torres L."/>
            <person name="Arahal R. D."/>
            <person name="Lucena T."/>
        </authorList>
    </citation>
    <scope>NUCLEOTIDE SEQUENCE</scope>
    <source>
        <strain evidence="9">CECT 7929</strain>
    </source>
</reference>
<dbReference type="EMBL" id="CAKLDI010000001">
    <property type="protein sequence ID" value="CAH0532526.1"/>
    <property type="molecule type" value="Genomic_DNA"/>
</dbReference>
<evidence type="ECO:0000256" key="3">
    <source>
        <dbReference type="ARBA" id="ARBA00022519"/>
    </source>
</evidence>
<dbReference type="InterPro" id="IPR005968">
    <property type="entry name" value="Thiamine_ABC_ThiQ"/>
</dbReference>
<proteinExistence type="predicted"/>
<evidence type="ECO:0000313" key="9">
    <source>
        <dbReference type="EMBL" id="CAH0532526.1"/>
    </source>
</evidence>
<dbReference type="Proteomes" id="UP000838672">
    <property type="component" value="Unassembled WGS sequence"/>
</dbReference>
<evidence type="ECO:0000259" key="8">
    <source>
        <dbReference type="PROSITE" id="PS50893"/>
    </source>
</evidence>
<organism evidence="9 10">
    <name type="scientific">Vibrio stylophorae</name>
    <dbReference type="NCBI Taxonomy" id="659351"/>
    <lineage>
        <taxon>Bacteria</taxon>
        <taxon>Pseudomonadati</taxon>
        <taxon>Pseudomonadota</taxon>
        <taxon>Gammaproteobacteria</taxon>
        <taxon>Vibrionales</taxon>
        <taxon>Vibrionaceae</taxon>
        <taxon>Vibrio</taxon>
    </lineage>
</organism>
<dbReference type="PANTHER" id="PTHR42781">
    <property type="entry name" value="SPERMIDINE/PUTRESCINE IMPORT ATP-BINDING PROTEIN POTA"/>
    <property type="match status" value="1"/>
</dbReference>
<comment type="caution">
    <text evidence="9">The sequence shown here is derived from an EMBL/GenBank/DDBJ whole genome shotgun (WGS) entry which is preliminary data.</text>
</comment>